<keyword evidence="3" id="KW-0804">Transcription</keyword>
<sequence length="136" mass="14939">MRHADSETDREAGHQTETFDGELVPDARGRTRRPEPDCPVEVALAAISGRWATLVLRELMGGARSFSELRAALPGLSAKVLTERLGDLTARRLAIREELPGFPSRTSYRLTEAGRSLRPLLIELYRSGSALQGLAQ</sequence>
<feature type="region of interest" description="Disordered" evidence="4">
    <location>
        <begin position="1"/>
        <end position="37"/>
    </location>
</feature>
<dbReference type="Pfam" id="PF01638">
    <property type="entry name" value="HxlR"/>
    <property type="match status" value="1"/>
</dbReference>
<comment type="caution">
    <text evidence="6">The sequence shown here is derived from an EMBL/GenBank/DDBJ whole genome shotgun (WGS) entry which is preliminary data.</text>
</comment>
<feature type="compositionally biased region" description="Basic and acidic residues" evidence="4">
    <location>
        <begin position="1"/>
        <end position="14"/>
    </location>
</feature>
<keyword evidence="7" id="KW-1185">Reference proteome</keyword>
<evidence type="ECO:0000256" key="4">
    <source>
        <dbReference type="SAM" id="MobiDB-lite"/>
    </source>
</evidence>
<evidence type="ECO:0000256" key="2">
    <source>
        <dbReference type="ARBA" id="ARBA00023125"/>
    </source>
</evidence>
<evidence type="ECO:0000259" key="5">
    <source>
        <dbReference type="PROSITE" id="PS51118"/>
    </source>
</evidence>
<protein>
    <submittedName>
        <fullName evidence="6">Winged helix-turn-helix transcriptional regulator</fullName>
    </submittedName>
</protein>
<gene>
    <name evidence="6" type="ORF">ACFOSH_16510</name>
</gene>
<accession>A0ABV7NXX3</accession>
<reference evidence="7" key="1">
    <citation type="journal article" date="2019" name="Int. J. Syst. Evol. Microbiol.">
        <title>The Global Catalogue of Microorganisms (GCM) 10K type strain sequencing project: providing services to taxonomists for standard genome sequencing and annotation.</title>
        <authorList>
            <consortium name="The Broad Institute Genomics Platform"/>
            <consortium name="The Broad Institute Genome Sequencing Center for Infectious Disease"/>
            <person name="Wu L."/>
            <person name="Ma J."/>
        </authorList>
    </citation>
    <scope>NUCLEOTIDE SEQUENCE [LARGE SCALE GENOMIC DNA]</scope>
    <source>
        <strain evidence="7">CGMCC 4.7676</strain>
    </source>
</reference>
<dbReference type="SUPFAM" id="SSF46785">
    <property type="entry name" value="Winged helix' DNA-binding domain"/>
    <property type="match status" value="1"/>
</dbReference>
<dbReference type="PANTHER" id="PTHR33204">
    <property type="entry name" value="TRANSCRIPTIONAL REGULATOR, MARR FAMILY"/>
    <property type="match status" value="1"/>
</dbReference>
<dbReference type="Gene3D" id="1.10.10.10">
    <property type="entry name" value="Winged helix-like DNA-binding domain superfamily/Winged helix DNA-binding domain"/>
    <property type="match status" value="1"/>
</dbReference>
<dbReference type="InterPro" id="IPR002577">
    <property type="entry name" value="HTH_HxlR"/>
</dbReference>
<evidence type="ECO:0000313" key="7">
    <source>
        <dbReference type="Proteomes" id="UP001595645"/>
    </source>
</evidence>
<dbReference type="PROSITE" id="PS51118">
    <property type="entry name" value="HTH_HXLR"/>
    <property type="match status" value="1"/>
</dbReference>
<keyword evidence="1" id="KW-0805">Transcription regulation</keyword>
<dbReference type="Proteomes" id="UP001595645">
    <property type="component" value="Unassembled WGS sequence"/>
</dbReference>
<dbReference type="InterPro" id="IPR036388">
    <property type="entry name" value="WH-like_DNA-bd_sf"/>
</dbReference>
<evidence type="ECO:0000256" key="1">
    <source>
        <dbReference type="ARBA" id="ARBA00023015"/>
    </source>
</evidence>
<keyword evidence="2" id="KW-0238">DNA-binding</keyword>
<dbReference type="EMBL" id="JBHRWK010000022">
    <property type="protein sequence ID" value="MFC3451033.1"/>
    <property type="molecule type" value="Genomic_DNA"/>
</dbReference>
<dbReference type="RefSeq" id="WP_378239788.1">
    <property type="nucleotide sequence ID" value="NZ_JBHRWK010000022.1"/>
</dbReference>
<proteinExistence type="predicted"/>
<feature type="compositionally biased region" description="Basic and acidic residues" evidence="4">
    <location>
        <begin position="25"/>
        <end position="36"/>
    </location>
</feature>
<feature type="domain" description="HTH hxlR-type" evidence="5">
    <location>
        <begin position="38"/>
        <end position="136"/>
    </location>
</feature>
<evidence type="ECO:0000256" key="3">
    <source>
        <dbReference type="ARBA" id="ARBA00023163"/>
    </source>
</evidence>
<dbReference type="InterPro" id="IPR036390">
    <property type="entry name" value="WH_DNA-bd_sf"/>
</dbReference>
<organism evidence="6 7">
    <name type="scientific">Amycolatopsis speibonae</name>
    <dbReference type="NCBI Taxonomy" id="1450224"/>
    <lineage>
        <taxon>Bacteria</taxon>
        <taxon>Bacillati</taxon>
        <taxon>Actinomycetota</taxon>
        <taxon>Actinomycetes</taxon>
        <taxon>Pseudonocardiales</taxon>
        <taxon>Pseudonocardiaceae</taxon>
        <taxon>Amycolatopsis</taxon>
    </lineage>
</organism>
<name>A0ABV7NXX3_9PSEU</name>
<evidence type="ECO:0000313" key="6">
    <source>
        <dbReference type="EMBL" id="MFC3451033.1"/>
    </source>
</evidence>